<accession>A0AAD8E830</accession>
<reference evidence="1" key="2">
    <citation type="submission" date="2023-05" db="EMBL/GenBank/DDBJ databases">
        <authorList>
            <person name="Fouks B."/>
        </authorList>
    </citation>
    <scope>NUCLEOTIDE SEQUENCE</scope>
    <source>
        <strain evidence="1">Stay&amp;Tobe</strain>
        <tissue evidence="1">Testes</tissue>
    </source>
</reference>
<organism evidence="1 2">
    <name type="scientific">Diploptera punctata</name>
    <name type="common">Pacific beetle cockroach</name>
    <dbReference type="NCBI Taxonomy" id="6984"/>
    <lineage>
        <taxon>Eukaryota</taxon>
        <taxon>Metazoa</taxon>
        <taxon>Ecdysozoa</taxon>
        <taxon>Arthropoda</taxon>
        <taxon>Hexapoda</taxon>
        <taxon>Insecta</taxon>
        <taxon>Pterygota</taxon>
        <taxon>Neoptera</taxon>
        <taxon>Polyneoptera</taxon>
        <taxon>Dictyoptera</taxon>
        <taxon>Blattodea</taxon>
        <taxon>Blaberoidea</taxon>
        <taxon>Blaberidae</taxon>
        <taxon>Diplopterinae</taxon>
        <taxon>Diploptera</taxon>
    </lineage>
</organism>
<evidence type="ECO:0000313" key="1">
    <source>
        <dbReference type="EMBL" id="KAJ9580633.1"/>
    </source>
</evidence>
<dbReference type="AlphaFoldDB" id="A0AAD8E830"/>
<sequence length="69" mass="8022">RISKFMAMLSMEIPTIPTKIRQYAISQKVQGSSPGRVEALTSYPKILKKACRILGYSYYHHDRYLFPNK</sequence>
<comment type="caution">
    <text evidence="1">The sequence shown here is derived from an EMBL/GenBank/DDBJ whole genome shotgun (WGS) entry which is preliminary data.</text>
</comment>
<proteinExistence type="predicted"/>
<gene>
    <name evidence="1" type="ORF">L9F63_024190</name>
</gene>
<name>A0AAD8E830_DIPPU</name>
<evidence type="ECO:0000313" key="2">
    <source>
        <dbReference type="Proteomes" id="UP001233999"/>
    </source>
</evidence>
<reference evidence="1" key="1">
    <citation type="journal article" date="2023" name="IScience">
        <title>Live-bearing cockroach genome reveals convergent evolutionary mechanisms linked to viviparity in insects and beyond.</title>
        <authorList>
            <person name="Fouks B."/>
            <person name="Harrison M.C."/>
            <person name="Mikhailova A.A."/>
            <person name="Marchal E."/>
            <person name="English S."/>
            <person name="Carruthers M."/>
            <person name="Jennings E.C."/>
            <person name="Chiamaka E.L."/>
            <person name="Frigard R.A."/>
            <person name="Pippel M."/>
            <person name="Attardo G.M."/>
            <person name="Benoit J.B."/>
            <person name="Bornberg-Bauer E."/>
            <person name="Tobe S.S."/>
        </authorList>
    </citation>
    <scope>NUCLEOTIDE SEQUENCE</scope>
    <source>
        <strain evidence="1">Stay&amp;Tobe</strain>
    </source>
</reference>
<feature type="non-terminal residue" evidence="1">
    <location>
        <position position="69"/>
    </location>
</feature>
<feature type="non-terminal residue" evidence="1">
    <location>
        <position position="1"/>
    </location>
</feature>
<dbReference type="EMBL" id="JASPKZ010008232">
    <property type="protein sequence ID" value="KAJ9580633.1"/>
    <property type="molecule type" value="Genomic_DNA"/>
</dbReference>
<protein>
    <submittedName>
        <fullName evidence="1">Uncharacterized protein</fullName>
    </submittedName>
</protein>
<keyword evidence="2" id="KW-1185">Reference proteome</keyword>
<dbReference type="Proteomes" id="UP001233999">
    <property type="component" value="Unassembled WGS sequence"/>
</dbReference>